<dbReference type="Gene3D" id="3.30.2010.20">
    <property type="match status" value="1"/>
</dbReference>
<dbReference type="CDD" id="cd12952">
    <property type="entry name" value="MMP_ACEL2062"/>
    <property type="match status" value="1"/>
</dbReference>
<name>A0A7I7L6Z5_9MYCO</name>
<evidence type="ECO:0000313" key="2">
    <source>
        <dbReference type="Proteomes" id="UP000467164"/>
    </source>
</evidence>
<organism evidence="1 2">
    <name type="scientific">Mycobacterium shottsii</name>
    <dbReference type="NCBI Taxonomy" id="133549"/>
    <lineage>
        <taxon>Bacteria</taxon>
        <taxon>Bacillati</taxon>
        <taxon>Actinomycetota</taxon>
        <taxon>Actinomycetes</taxon>
        <taxon>Mycobacteriales</taxon>
        <taxon>Mycobacteriaceae</taxon>
        <taxon>Mycobacterium</taxon>
        <taxon>Mycobacterium ulcerans group</taxon>
    </lineage>
</organism>
<dbReference type="Pfam" id="PF06262">
    <property type="entry name" value="Zincin_1"/>
    <property type="match status" value="1"/>
</dbReference>
<dbReference type="AlphaFoldDB" id="A0A7I7L6Z5"/>
<dbReference type="InterPro" id="IPR010428">
    <property type="entry name" value="Zincin_1"/>
</dbReference>
<keyword evidence="2" id="KW-1185">Reference proteome</keyword>
<dbReference type="InterPro" id="IPR038555">
    <property type="entry name" value="Zincin_1_sf"/>
</dbReference>
<proteinExistence type="predicted"/>
<dbReference type="Proteomes" id="UP000467164">
    <property type="component" value="Chromosome"/>
</dbReference>
<reference evidence="1 2" key="1">
    <citation type="journal article" date="2019" name="Emerg. Microbes Infect.">
        <title>Comprehensive subspecies identification of 175 nontuberculous mycobacteria species based on 7547 genomic profiles.</title>
        <authorList>
            <person name="Matsumoto Y."/>
            <person name="Kinjo T."/>
            <person name="Motooka D."/>
            <person name="Nabeya D."/>
            <person name="Jung N."/>
            <person name="Uechi K."/>
            <person name="Horii T."/>
            <person name="Iida T."/>
            <person name="Fujita J."/>
            <person name="Nakamura S."/>
        </authorList>
    </citation>
    <scope>NUCLEOTIDE SEQUENCE [LARGE SCALE GENOMIC DNA]</scope>
    <source>
        <strain evidence="1 2">JCM 12657</strain>
    </source>
</reference>
<dbReference type="EMBL" id="AP022572">
    <property type="protein sequence ID" value="BBX55478.1"/>
    <property type="molecule type" value="Genomic_DNA"/>
</dbReference>
<gene>
    <name evidence="1" type="ORF">MSHO_08230</name>
</gene>
<protein>
    <submittedName>
        <fullName evidence="1">Uncharacterized protein</fullName>
    </submittedName>
</protein>
<accession>A0A7I7L6Z5</accession>
<evidence type="ECO:0000313" key="1">
    <source>
        <dbReference type="EMBL" id="BBX55478.1"/>
    </source>
</evidence>
<dbReference type="KEGG" id="msho:MSHO_08230"/>
<sequence>MAVRMDPRRFDELVSDALDLIPPQLAAAMDNVVVLVADRHPDENDLLGLYEGVALTERDSDYPGALPDAITIYREALLDVCESADEVVDQVAITVIHEIALHFGIDDDRLGQLGWA</sequence>
<dbReference type="SUPFAM" id="SSF55486">
    <property type="entry name" value="Metalloproteases ('zincins'), catalytic domain"/>
    <property type="match status" value="1"/>
</dbReference>